<gene>
    <name evidence="1" type="ORF">Amon02_000893700</name>
</gene>
<keyword evidence="2" id="KW-1185">Reference proteome</keyword>
<evidence type="ECO:0000313" key="2">
    <source>
        <dbReference type="Proteomes" id="UP001165064"/>
    </source>
</evidence>
<protein>
    <submittedName>
        <fullName evidence="1">Unnamed protein product</fullName>
    </submittedName>
</protein>
<organism evidence="1 2">
    <name type="scientific">Ambrosiozyma monospora</name>
    <name type="common">Yeast</name>
    <name type="synonym">Endomycopsis monosporus</name>
    <dbReference type="NCBI Taxonomy" id="43982"/>
    <lineage>
        <taxon>Eukaryota</taxon>
        <taxon>Fungi</taxon>
        <taxon>Dikarya</taxon>
        <taxon>Ascomycota</taxon>
        <taxon>Saccharomycotina</taxon>
        <taxon>Pichiomycetes</taxon>
        <taxon>Pichiales</taxon>
        <taxon>Pichiaceae</taxon>
        <taxon>Ambrosiozyma</taxon>
    </lineage>
</organism>
<evidence type="ECO:0000313" key="1">
    <source>
        <dbReference type="EMBL" id="GME91588.1"/>
    </source>
</evidence>
<accession>A0ACB5TMJ4</accession>
<comment type="caution">
    <text evidence="1">The sequence shown here is derived from an EMBL/GenBank/DDBJ whole genome shotgun (WGS) entry which is preliminary data.</text>
</comment>
<dbReference type="EMBL" id="BSXS01008144">
    <property type="protein sequence ID" value="GME91588.1"/>
    <property type="molecule type" value="Genomic_DNA"/>
</dbReference>
<proteinExistence type="predicted"/>
<sequence>MIVGRQKHIQPEFEINYPTANKIFTPDYNKVLGTLKLTVTEPLDGIVSIEVGLRGSCFAKYIEIKRIRDANPRIHHSETSKIFGRNKVVYESQTQAGTNVSTLSAGKKFTIPLNFEFPTRVVIPSSFERFGEDLDNKGYVTIAYELYARVNYVSSLLKKYSFFEYIASLDFQGGSNAQFQHIRKSQDLQSENIFKSKLKLLVPDETLGELIASNFREAHRHSRFIRQLFNDDYKKANIVKMPKTHDT</sequence>
<name>A0ACB5TMJ4_AMBMO</name>
<reference evidence="1" key="1">
    <citation type="submission" date="2023-04" db="EMBL/GenBank/DDBJ databases">
        <title>Ambrosiozyma monospora NBRC 10751.</title>
        <authorList>
            <person name="Ichikawa N."/>
            <person name="Sato H."/>
            <person name="Tonouchi N."/>
        </authorList>
    </citation>
    <scope>NUCLEOTIDE SEQUENCE</scope>
    <source>
        <strain evidence="1">NBRC 10751</strain>
    </source>
</reference>
<dbReference type="Proteomes" id="UP001165064">
    <property type="component" value="Unassembled WGS sequence"/>
</dbReference>